<dbReference type="SUPFAM" id="SSF52980">
    <property type="entry name" value="Restriction endonuclease-like"/>
    <property type="match status" value="1"/>
</dbReference>
<dbReference type="Gene3D" id="3.40.960.10">
    <property type="entry name" value="VSR Endonuclease"/>
    <property type="match status" value="1"/>
</dbReference>
<dbReference type="InterPro" id="IPR011335">
    <property type="entry name" value="Restrct_endonuc-II-like"/>
</dbReference>
<dbReference type="PANTHER" id="PTHR38590:SF1">
    <property type="entry name" value="BLL0828 PROTEIN"/>
    <property type="match status" value="1"/>
</dbReference>
<dbReference type="Proteomes" id="UP000267536">
    <property type="component" value="Unassembled WGS sequence"/>
</dbReference>
<dbReference type="PANTHER" id="PTHR38590">
    <property type="entry name" value="BLL0828 PROTEIN"/>
    <property type="match status" value="1"/>
</dbReference>
<evidence type="ECO:0000313" key="2">
    <source>
        <dbReference type="EMBL" id="RPA61174.1"/>
    </source>
</evidence>
<reference evidence="2 3" key="1">
    <citation type="submission" date="2018-11" db="EMBL/GenBank/DDBJ databases">
        <title>Draft genome sequence of Gordonia sp. RS15-1S isolated from rice stems.</title>
        <authorList>
            <person name="Muangham S."/>
        </authorList>
    </citation>
    <scope>NUCLEOTIDE SEQUENCE [LARGE SCALE GENOMIC DNA]</scope>
    <source>
        <strain evidence="2 3">RS15-1S</strain>
    </source>
</reference>
<proteinExistence type="predicted"/>
<evidence type="ECO:0000313" key="3">
    <source>
        <dbReference type="Proteomes" id="UP000267536"/>
    </source>
</evidence>
<accession>A0A3N4H7L4</accession>
<dbReference type="InterPro" id="IPR047216">
    <property type="entry name" value="Endonuclease_DUF559_bact"/>
</dbReference>
<dbReference type="Pfam" id="PF04480">
    <property type="entry name" value="DUF559"/>
    <property type="match status" value="1"/>
</dbReference>
<dbReference type="AlphaFoldDB" id="A0A3N4H7L4"/>
<dbReference type="OrthoDB" id="570572at2"/>
<sequence>MDEGVTTEVEAALRPGHVLRAEDITGTAIDDLVDEISPRLPVFLDHRGPDERTARSVTTEVLDALEQILLDLFPTWLDGEPGQLLDVDEAVYAARELCHREGLVTGVVLDLARAAASRSAPRRTQAPELRAAGLMGLVRHAYRRSAVVLAVRASAEMSTASQRAAAAAYEWLAEHGHVTVWLTSDALPLIDRIPIVRLGLGITDRAGEEPGGRAAASDQPVLLVSRPVGAPCPNSRAEQALEAALARRGWARDRIWNRRPADLDPLAPAVVVDLLWTAQRVIVEVDGADHRRADKYASDRARDNMLQRHAYMILRYTNEQVLTDADLVADELRDILAARSASASAHRPTQLEENTWTTRS</sequence>
<dbReference type="EMBL" id="RKMH01000007">
    <property type="protein sequence ID" value="RPA61174.1"/>
    <property type="molecule type" value="Genomic_DNA"/>
</dbReference>
<keyword evidence="3" id="KW-1185">Reference proteome</keyword>
<comment type="caution">
    <text evidence="2">The sequence shown here is derived from an EMBL/GenBank/DDBJ whole genome shotgun (WGS) entry which is preliminary data.</text>
</comment>
<protein>
    <submittedName>
        <fullName evidence="2">DUF559 domain-containing protein</fullName>
    </submittedName>
</protein>
<evidence type="ECO:0000259" key="1">
    <source>
        <dbReference type="Pfam" id="PF04480"/>
    </source>
</evidence>
<feature type="domain" description="DUF559" evidence="1">
    <location>
        <begin position="270"/>
        <end position="334"/>
    </location>
</feature>
<gene>
    <name evidence="2" type="ORF">EF294_11135</name>
</gene>
<name>A0A3N4H7L4_9ACTN</name>
<organism evidence="2 3">
    <name type="scientific">Gordonia oryzae</name>
    <dbReference type="NCBI Taxonomy" id="2487349"/>
    <lineage>
        <taxon>Bacteria</taxon>
        <taxon>Bacillati</taxon>
        <taxon>Actinomycetota</taxon>
        <taxon>Actinomycetes</taxon>
        <taxon>Mycobacteriales</taxon>
        <taxon>Gordoniaceae</taxon>
        <taxon>Gordonia</taxon>
    </lineage>
</organism>
<dbReference type="InterPro" id="IPR007569">
    <property type="entry name" value="DUF559"/>
</dbReference>